<sequence length="73" mass="8219">MSIPHITFPKQKKANPPATLNTYTTETNLLRHFFHYLARLGYPVLQICGFENSEECSASTLANPIKAKPSQLK</sequence>
<gene>
    <name evidence="1" type="ORF">TanjilG_10840</name>
</gene>
<dbReference type="EMBL" id="CM007371">
    <property type="protein sequence ID" value="OIW01558.1"/>
    <property type="molecule type" value="Genomic_DNA"/>
</dbReference>
<accession>A0A1J7GM97</accession>
<protein>
    <submittedName>
        <fullName evidence="1">Uncharacterized protein</fullName>
    </submittedName>
</protein>
<keyword evidence="2" id="KW-1185">Reference proteome</keyword>
<evidence type="ECO:0000313" key="1">
    <source>
        <dbReference type="EMBL" id="OIW01558.1"/>
    </source>
</evidence>
<dbReference type="AlphaFoldDB" id="A0A1J7GM97"/>
<dbReference type="Gramene" id="OIW01558">
    <property type="protein sequence ID" value="OIW01558"/>
    <property type="gene ID" value="TanjilG_10840"/>
</dbReference>
<reference evidence="1 2" key="1">
    <citation type="journal article" date="2017" name="Plant Biotechnol. J.">
        <title>A comprehensive draft genome sequence for lupin (Lupinus angustifolius), an emerging health food: insights into plant-microbe interactions and legume evolution.</title>
        <authorList>
            <person name="Hane J.K."/>
            <person name="Ming Y."/>
            <person name="Kamphuis L.G."/>
            <person name="Nelson M.N."/>
            <person name="Garg G."/>
            <person name="Atkins C.A."/>
            <person name="Bayer P.E."/>
            <person name="Bravo A."/>
            <person name="Bringans S."/>
            <person name="Cannon S."/>
            <person name="Edwards D."/>
            <person name="Foley R."/>
            <person name="Gao L.L."/>
            <person name="Harrison M.J."/>
            <person name="Huang W."/>
            <person name="Hurgobin B."/>
            <person name="Li S."/>
            <person name="Liu C.W."/>
            <person name="McGrath A."/>
            <person name="Morahan G."/>
            <person name="Murray J."/>
            <person name="Weller J."/>
            <person name="Jian J."/>
            <person name="Singh K.B."/>
        </authorList>
    </citation>
    <scope>NUCLEOTIDE SEQUENCE [LARGE SCALE GENOMIC DNA]</scope>
    <source>
        <strain evidence="2">cv. Tanjil</strain>
        <tissue evidence="1">Whole plant</tissue>
    </source>
</reference>
<dbReference type="Proteomes" id="UP000188354">
    <property type="component" value="Chromosome LG11"/>
</dbReference>
<name>A0A1J7GM97_LUPAN</name>
<organism evidence="1 2">
    <name type="scientific">Lupinus angustifolius</name>
    <name type="common">Narrow-leaved blue lupine</name>
    <dbReference type="NCBI Taxonomy" id="3871"/>
    <lineage>
        <taxon>Eukaryota</taxon>
        <taxon>Viridiplantae</taxon>
        <taxon>Streptophyta</taxon>
        <taxon>Embryophyta</taxon>
        <taxon>Tracheophyta</taxon>
        <taxon>Spermatophyta</taxon>
        <taxon>Magnoliopsida</taxon>
        <taxon>eudicotyledons</taxon>
        <taxon>Gunneridae</taxon>
        <taxon>Pentapetalae</taxon>
        <taxon>rosids</taxon>
        <taxon>fabids</taxon>
        <taxon>Fabales</taxon>
        <taxon>Fabaceae</taxon>
        <taxon>Papilionoideae</taxon>
        <taxon>50 kb inversion clade</taxon>
        <taxon>genistoids sensu lato</taxon>
        <taxon>core genistoids</taxon>
        <taxon>Genisteae</taxon>
        <taxon>Lupinus</taxon>
    </lineage>
</organism>
<proteinExistence type="predicted"/>
<evidence type="ECO:0000313" key="2">
    <source>
        <dbReference type="Proteomes" id="UP000188354"/>
    </source>
</evidence>